<reference evidence="11 12" key="1">
    <citation type="journal article" date="2019" name="Nat. Microbiol.">
        <title>Mediterranean grassland soil C-N compound turnover is dependent on rainfall and depth, and is mediated by genomically divergent microorganisms.</title>
        <authorList>
            <person name="Diamond S."/>
            <person name="Andeer P.F."/>
            <person name="Li Z."/>
            <person name="Crits-Christoph A."/>
            <person name="Burstein D."/>
            <person name="Anantharaman K."/>
            <person name="Lane K.R."/>
            <person name="Thomas B.C."/>
            <person name="Pan C."/>
            <person name="Northen T.R."/>
            <person name="Banfield J.F."/>
        </authorList>
    </citation>
    <scope>NUCLEOTIDE SEQUENCE [LARGE SCALE GENOMIC DNA]</scope>
    <source>
        <strain evidence="11">WS_9</strain>
    </source>
</reference>
<dbReference type="GO" id="GO:0009103">
    <property type="term" value="P:lipopolysaccharide biosynthetic process"/>
    <property type="evidence" value="ECO:0007669"/>
    <property type="project" value="UniProtKB-ARBA"/>
</dbReference>
<keyword evidence="7 9" id="KW-0472">Membrane</keyword>
<comment type="caution">
    <text evidence="11">The sequence shown here is derived from an EMBL/GenBank/DDBJ whole genome shotgun (WGS) entry which is preliminary data.</text>
</comment>
<feature type="transmembrane region" description="Helical" evidence="9">
    <location>
        <begin position="198"/>
        <end position="219"/>
    </location>
</feature>
<dbReference type="Pfam" id="PF13231">
    <property type="entry name" value="PMT_2"/>
    <property type="match status" value="1"/>
</dbReference>
<dbReference type="GO" id="GO:0016763">
    <property type="term" value="F:pentosyltransferase activity"/>
    <property type="evidence" value="ECO:0007669"/>
    <property type="project" value="TreeGrafter"/>
</dbReference>
<feature type="transmembrane region" description="Helical" evidence="9">
    <location>
        <begin position="384"/>
        <end position="401"/>
    </location>
</feature>
<evidence type="ECO:0000256" key="8">
    <source>
        <dbReference type="SAM" id="MobiDB-lite"/>
    </source>
</evidence>
<feature type="transmembrane region" description="Helical" evidence="9">
    <location>
        <begin position="240"/>
        <end position="258"/>
    </location>
</feature>
<evidence type="ECO:0000256" key="3">
    <source>
        <dbReference type="ARBA" id="ARBA00022676"/>
    </source>
</evidence>
<keyword evidence="2" id="KW-1003">Cell membrane</keyword>
<keyword evidence="4 11" id="KW-0808">Transferase</keyword>
<keyword evidence="5 9" id="KW-0812">Transmembrane</keyword>
<feature type="transmembrane region" description="Helical" evidence="9">
    <location>
        <begin position="159"/>
        <end position="192"/>
    </location>
</feature>
<dbReference type="EMBL" id="VBOZ01000029">
    <property type="protein sequence ID" value="TMQ63740.1"/>
    <property type="molecule type" value="Genomic_DNA"/>
</dbReference>
<evidence type="ECO:0000256" key="2">
    <source>
        <dbReference type="ARBA" id="ARBA00022475"/>
    </source>
</evidence>
<protein>
    <submittedName>
        <fullName evidence="11">Phospholipid carrier-dependent glycosyltransferase</fullName>
    </submittedName>
</protein>
<dbReference type="AlphaFoldDB" id="A0A538TJF1"/>
<dbReference type="InterPro" id="IPR038731">
    <property type="entry name" value="RgtA/B/C-like"/>
</dbReference>
<organism evidence="11 12">
    <name type="scientific">Eiseniibacteriota bacterium</name>
    <dbReference type="NCBI Taxonomy" id="2212470"/>
    <lineage>
        <taxon>Bacteria</taxon>
        <taxon>Candidatus Eiseniibacteriota</taxon>
    </lineage>
</organism>
<dbReference type="InterPro" id="IPR050297">
    <property type="entry name" value="LipidA_mod_glycosyltrf_83"/>
</dbReference>
<feature type="region of interest" description="Disordered" evidence="8">
    <location>
        <begin position="1"/>
        <end position="36"/>
    </location>
</feature>
<comment type="subcellular location">
    <subcellularLocation>
        <location evidence="1">Cell membrane</location>
        <topology evidence="1">Multi-pass membrane protein</topology>
    </subcellularLocation>
</comment>
<feature type="transmembrane region" description="Helical" evidence="9">
    <location>
        <begin position="431"/>
        <end position="453"/>
    </location>
</feature>
<keyword evidence="3" id="KW-0328">Glycosyltransferase</keyword>
<feature type="transmembrane region" description="Helical" evidence="9">
    <location>
        <begin position="46"/>
        <end position="65"/>
    </location>
</feature>
<evidence type="ECO:0000256" key="9">
    <source>
        <dbReference type="SAM" id="Phobius"/>
    </source>
</evidence>
<evidence type="ECO:0000313" key="11">
    <source>
        <dbReference type="EMBL" id="TMQ63740.1"/>
    </source>
</evidence>
<dbReference type="Proteomes" id="UP000317691">
    <property type="component" value="Unassembled WGS sequence"/>
</dbReference>
<proteinExistence type="predicted"/>
<evidence type="ECO:0000256" key="7">
    <source>
        <dbReference type="ARBA" id="ARBA00023136"/>
    </source>
</evidence>
<sequence>MAKNKRRRAAMTQGSGGAQPSPPESSVTSGKTTVEPILSGRPGARLLLLAGLTALCLAPFIGKAFHIDDPLFVWAAKQIQANPGNPYGFSVNWYGVAMPMSEVTKNPPLTSYYIAAVAAVAGWSERALHLAFLLPAIVAILGTYLLAERMCRRPLLAALCTLFTPAFIVSSSNVMSDTLMLALWVVAVYLWVTGLQSRSWILLTLSGIAIALCSLAKYFGMSLIPLLFLYSVFRERRVSWAAAYLLVPVVLLGAYQWATNALYGRGLLLDAASYATGARTSWSKYSFEKLLIGLGFTGGCLGATWLFALRSRRPTALLAVGATAIAVTVAVASARMIGSHELGEGDQNLWATAGLLGLFVAGGLSILAPAILPLLKRTDPDEMLLALWILGTFAFAAMVNWSTNARSILPMIPAVAIMMMRELEHRRNARLGVGPIVAGIALAAAVAMGVGWADFVYANSSRQAANVIHAKYRSNPRGIWFEGHWGFQYYMDALGGKAIDSRTTQLYPGDIIVIPENNTNVSPAPEDRTRLVETIEIPGGRWISTMRLGAGLYSDAFGLLPFTVGKVPAERYKVYEGILPQ</sequence>
<accession>A0A538TJF1</accession>
<keyword evidence="6 9" id="KW-1133">Transmembrane helix</keyword>
<dbReference type="GO" id="GO:0005886">
    <property type="term" value="C:plasma membrane"/>
    <property type="evidence" value="ECO:0007669"/>
    <property type="project" value="UniProtKB-SubCell"/>
</dbReference>
<dbReference type="PANTHER" id="PTHR33908:SF11">
    <property type="entry name" value="MEMBRANE PROTEIN"/>
    <property type="match status" value="1"/>
</dbReference>
<dbReference type="PANTHER" id="PTHR33908">
    <property type="entry name" value="MANNOSYLTRANSFERASE YKCB-RELATED"/>
    <property type="match status" value="1"/>
</dbReference>
<name>A0A538TJF1_UNCEI</name>
<evidence type="ECO:0000259" key="10">
    <source>
        <dbReference type="Pfam" id="PF13231"/>
    </source>
</evidence>
<gene>
    <name evidence="11" type="ORF">E6K79_08810</name>
</gene>
<evidence type="ECO:0000256" key="6">
    <source>
        <dbReference type="ARBA" id="ARBA00022989"/>
    </source>
</evidence>
<evidence type="ECO:0000256" key="4">
    <source>
        <dbReference type="ARBA" id="ARBA00022679"/>
    </source>
</evidence>
<feature type="transmembrane region" description="Helical" evidence="9">
    <location>
        <begin position="349"/>
        <end position="372"/>
    </location>
</feature>
<evidence type="ECO:0000256" key="1">
    <source>
        <dbReference type="ARBA" id="ARBA00004651"/>
    </source>
</evidence>
<feature type="domain" description="Glycosyltransferase RgtA/B/C/D-like" evidence="10">
    <location>
        <begin position="105"/>
        <end position="252"/>
    </location>
</feature>
<feature type="transmembrane region" description="Helical" evidence="9">
    <location>
        <begin position="290"/>
        <end position="309"/>
    </location>
</feature>
<evidence type="ECO:0000313" key="12">
    <source>
        <dbReference type="Proteomes" id="UP000317691"/>
    </source>
</evidence>
<feature type="transmembrane region" description="Helical" evidence="9">
    <location>
        <begin position="127"/>
        <end position="147"/>
    </location>
</feature>
<feature type="transmembrane region" description="Helical" evidence="9">
    <location>
        <begin position="316"/>
        <end position="337"/>
    </location>
</feature>
<evidence type="ECO:0000256" key="5">
    <source>
        <dbReference type="ARBA" id="ARBA00022692"/>
    </source>
</evidence>